<name>A0A699JUF6_TANCI</name>
<organism evidence="2">
    <name type="scientific">Tanacetum cinerariifolium</name>
    <name type="common">Dalmatian daisy</name>
    <name type="synonym">Chrysanthemum cinerariifolium</name>
    <dbReference type="NCBI Taxonomy" id="118510"/>
    <lineage>
        <taxon>Eukaryota</taxon>
        <taxon>Viridiplantae</taxon>
        <taxon>Streptophyta</taxon>
        <taxon>Embryophyta</taxon>
        <taxon>Tracheophyta</taxon>
        <taxon>Spermatophyta</taxon>
        <taxon>Magnoliopsida</taxon>
        <taxon>eudicotyledons</taxon>
        <taxon>Gunneridae</taxon>
        <taxon>Pentapetalae</taxon>
        <taxon>asterids</taxon>
        <taxon>campanulids</taxon>
        <taxon>Asterales</taxon>
        <taxon>Asteraceae</taxon>
        <taxon>Asteroideae</taxon>
        <taxon>Anthemideae</taxon>
        <taxon>Anthemidinae</taxon>
        <taxon>Tanacetum</taxon>
    </lineage>
</organism>
<protein>
    <submittedName>
        <fullName evidence="2">Uncharacterized protein</fullName>
    </submittedName>
</protein>
<gene>
    <name evidence="2" type="ORF">Tci_626157</name>
</gene>
<accession>A0A699JUF6</accession>
<reference evidence="2" key="1">
    <citation type="journal article" date="2019" name="Sci. Rep.">
        <title>Draft genome of Tanacetum cinerariifolium, the natural source of mosquito coil.</title>
        <authorList>
            <person name="Yamashiro T."/>
            <person name="Shiraishi A."/>
            <person name="Satake H."/>
            <person name="Nakayama K."/>
        </authorList>
    </citation>
    <scope>NUCLEOTIDE SEQUENCE</scope>
</reference>
<proteinExistence type="predicted"/>
<feature type="non-terminal residue" evidence="2">
    <location>
        <position position="140"/>
    </location>
</feature>
<evidence type="ECO:0000256" key="1">
    <source>
        <dbReference type="SAM" id="MobiDB-lite"/>
    </source>
</evidence>
<sequence length="140" mass="16268">MELEGFVAILVCSDSFDFNDCAYMCNELPTVSHSEVGYKGYVPMMLMDENLSENTICYGHYKRDTKDLESSRKRKLRSDLGQNDVNKDDTDVIRNPRKVSGSKKCIESYRKISNILLKQVNQYLFEELIPKARNEHQHHV</sequence>
<comment type="caution">
    <text evidence="2">The sequence shown here is derived from an EMBL/GenBank/DDBJ whole genome shotgun (WGS) entry which is preliminary data.</text>
</comment>
<feature type="region of interest" description="Disordered" evidence="1">
    <location>
        <begin position="69"/>
        <end position="91"/>
    </location>
</feature>
<evidence type="ECO:0000313" key="2">
    <source>
        <dbReference type="EMBL" id="GFA54185.1"/>
    </source>
</evidence>
<dbReference type="EMBL" id="BKCJ010442338">
    <property type="protein sequence ID" value="GFA54185.1"/>
    <property type="molecule type" value="Genomic_DNA"/>
</dbReference>
<dbReference type="AlphaFoldDB" id="A0A699JUF6"/>